<keyword evidence="5" id="KW-0680">Restriction system</keyword>
<dbReference type="SUPFAM" id="SSF53335">
    <property type="entry name" value="S-adenosyl-L-methionine-dependent methyltransferases"/>
    <property type="match status" value="1"/>
</dbReference>
<dbReference type="CDD" id="cd02440">
    <property type="entry name" value="AdoMet_MTases"/>
    <property type="match status" value="1"/>
</dbReference>
<dbReference type="PRINTS" id="PR00508">
    <property type="entry name" value="S21N4MTFRASE"/>
</dbReference>
<gene>
    <name evidence="10" type="ORF">A6F49_11900</name>
</gene>
<dbReference type="OrthoDB" id="9773060at2"/>
<dbReference type="GO" id="GO:0008170">
    <property type="term" value="F:N-methyltransferase activity"/>
    <property type="evidence" value="ECO:0007669"/>
    <property type="project" value="InterPro"/>
</dbReference>
<dbReference type="GO" id="GO:0015667">
    <property type="term" value="F:site-specific DNA-methyltransferase (cytosine-N4-specific) activity"/>
    <property type="evidence" value="ECO:0007669"/>
    <property type="project" value="UniProtKB-EC"/>
</dbReference>
<evidence type="ECO:0000313" key="11">
    <source>
        <dbReference type="Proteomes" id="UP000078292"/>
    </source>
</evidence>
<accession>A0A1B7LZ34</accession>
<dbReference type="EC" id="2.1.1.-" evidence="8"/>
<evidence type="ECO:0000256" key="7">
    <source>
        <dbReference type="ARBA" id="ARBA00049120"/>
    </source>
</evidence>
<keyword evidence="3 10" id="KW-0808">Transferase</keyword>
<dbReference type="InterPro" id="IPR001091">
    <property type="entry name" value="RM_Methyltransferase"/>
</dbReference>
<comment type="caution">
    <text evidence="10">The sequence shown here is derived from an EMBL/GenBank/DDBJ whole genome shotgun (WGS) entry which is preliminary data.</text>
</comment>
<dbReference type="PROSITE" id="PS00093">
    <property type="entry name" value="N4_MTASE"/>
    <property type="match status" value="1"/>
</dbReference>
<dbReference type="InterPro" id="IPR002941">
    <property type="entry name" value="DNA_methylase_N4/N6"/>
</dbReference>
<protein>
    <recommendedName>
        <fullName evidence="8">Methyltransferase</fullName>
        <ecNumber evidence="8">2.1.1.-</ecNumber>
    </recommendedName>
</protein>
<sequence length="240" mass="26008">MTHSHAASNGGGSKTSPLDPELFASHTAFIAERPLGADEDVHMLPAIVDHIIERCTTPGDVVLDPFAGFGTTLDRAVALGRQAVGMELLPDRVAYLTGRVPSARILQGDARQLLKTLGDAAPEWSGSNIDLILTSPPYMTAEHHPSDPLTGYEDNDGDYARYLRELGLVAAQCARLIAPGGYVVWNVADIHYRGKTTQLIADCARALAEHLSLVGITEIRWDRYPHDLIADALLVFHRPS</sequence>
<dbReference type="GO" id="GO:0009307">
    <property type="term" value="P:DNA restriction-modification system"/>
    <property type="evidence" value="ECO:0007669"/>
    <property type="project" value="UniProtKB-KW"/>
</dbReference>
<dbReference type="Pfam" id="PF01555">
    <property type="entry name" value="N6_N4_Mtase"/>
    <property type="match status" value="1"/>
</dbReference>
<evidence type="ECO:0000313" key="10">
    <source>
        <dbReference type="EMBL" id="OAV60641.1"/>
    </source>
</evidence>
<feature type="domain" description="DNA methylase N-4/N-6" evidence="9">
    <location>
        <begin position="46"/>
        <end position="93"/>
    </location>
</feature>
<dbReference type="AlphaFoldDB" id="A0A1B7LZ34"/>
<reference evidence="10 11" key="1">
    <citation type="submission" date="2016-04" db="EMBL/GenBank/DDBJ databases">
        <title>First whole genome shotgun sequence of the bacterium Enteractinococcus sp. strain UASWS1574.</title>
        <authorList>
            <person name="Crovadore J."/>
            <person name="Chablais R."/>
            <person name="Lefort F."/>
        </authorList>
    </citation>
    <scope>NUCLEOTIDE SEQUENCE [LARGE SCALE GENOMIC DNA]</scope>
    <source>
        <strain evidence="10 11">UASWS1574</strain>
    </source>
</reference>
<dbReference type="InterPro" id="IPR017985">
    <property type="entry name" value="MeTrfase_CN4_CS"/>
</dbReference>
<keyword evidence="11" id="KW-1185">Reference proteome</keyword>
<name>A0A1B7LZ34_9MICC</name>
<dbReference type="GO" id="GO:0032259">
    <property type="term" value="P:methylation"/>
    <property type="evidence" value="ECO:0007669"/>
    <property type="project" value="UniProtKB-KW"/>
</dbReference>
<evidence type="ECO:0000256" key="8">
    <source>
        <dbReference type="RuleBase" id="RU362026"/>
    </source>
</evidence>
<keyword evidence="6" id="KW-0238">DNA-binding</keyword>
<dbReference type="InterPro" id="IPR029063">
    <property type="entry name" value="SAM-dependent_MTases_sf"/>
</dbReference>
<dbReference type="GO" id="GO:0003677">
    <property type="term" value="F:DNA binding"/>
    <property type="evidence" value="ECO:0007669"/>
    <property type="project" value="UniProtKB-KW"/>
</dbReference>
<evidence type="ECO:0000256" key="3">
    <source>
        <dbReference type="ARBA" id="ARBA00022679"/>
    </source>
</evidence>
<keyword evidence="4" id="KW-0949">S-adenosyl-L-methionine</keyword>
<comment type="similarity">
    <text evidence="1">Belongs to the N(4)/N(6)-methyltransferase family. N(4) subfamily.</text>
</comment>
<comment type="catalytic activity">
    <reaction evidence="7">
        <text>a 2'-deoxycytidine in DNA + S-adenosyl-L-methionine = an N(4)-methyl-2'-deoxycytidine in DNA + S-adenosyl-L-homocysteine + H(+)</text>
        <dbReference type="Rhea" id="RHEA:16857"/>
        <dbReference type="Rhea" id="RHEA-COMP:11369"/>
        <dbReference type="Rhea" id="RHEA-COMP:13674"/>
        <dbReference type="ChEBI" id="CHEBI:15378"/>
        <dbReference type="ChEBI" id="CHEBI:57856"/>
        <dbReference type="ChEBI" id="CHEBI:59789"/>
        <dbReference type="ChEBI" id="CHEBI:85452"/>
        <dbReference type="ChEBI" id="CHEBI:137933"/>
        <dbReference type="EC" id="2.1.1.113"/>
    </reaction>
</comment>
<evidence type="ECO:0000256" key="1">
    <source>
        <dbReference type="ARBA" id="ARBA00010203"/>
    </source>
</evidence>
<evidence type="ECO:0000256" key="5">
    <source>
        <dbReference type="ARBA" id="ARBA00022747"/>
    </source>
</evidence>
<proteinExistence type="inferred from homology"/>
<evidence type="ECO:0000256" key="2">
    <source>
        <dbReference type="ARBA" id="ARBA00022603"/>
    </source>
</evidence>
<dbReference type="EMBL" id="LXEY01000019">
    <property type="protein sequence ID" value="OAV60641.1"/>
    <property type="molecule type" value="Genomic_DNA"/>
</dbReference>
<evidence type="ECO:0000256" key="4">
    <source>
        <dbReference type="ARBA" id="ARBA00022691"/>
    </source>
</evidence>
<keyword evidence="2 10" id="KW-0489">Methyltransferase</keyword>
<dbReference type="Proteomes" id="UP000078292">
    <property type="component" value="Unassembled WGS sequence"/>
</dbReference>
<evidence type="ECO:0000259" key="9">
    <source>
        <dbReference type="Pfam" id="PF01555"/>
    </source>
</evidence>
<dbReference type="RefSeq" id="WP_043058172.1">
    <property type="nucleotide sequence ID" value="NZ_LXEY01000019.1"/>
</dbReference>
<dbReference type="Gene3D" id="3.40.50.150">
    <property type="entry name" value="Vaccinia Virus protein VP39"/>
    <property type="match status" value="2"/>
</dbReference>
<evidence type="ECO:0000256" key="6">
    <source>
        <dbReference type="ARBA" id="ARBA00023125"/>
    </source>
</evidence>
<organism evidence="10 11">
    <name type="scientific">Enteractinococcus helveticum</name>
    <dbReference type="NCBI Taxonomy" id="1837282"/>
    <lineage>
        <taxon>Bacteria</taxon>
        <taxon>Bacillati</taxon>
        <taxon>Actinomycetota</taxon>
        <taxon>Actinomycetes</taxon>
        <taxon>Micrococcales</taxon>
        <taxon>Micrococcaceae</taxon>
    </lineage>
</organism>
<dbReference type="STRING" id="1837282.A6F49_11900"/>